<dbReference type="KEGG" id="spad:DVK44_09650"/>
<evidence type="ECO:0000313" key="3">
    <source>
        <dbReference type="Proteomes" id="UP000253868"/>
    </source>
</evidence>
<proteinExistence type="predicted"/>
<dbReference type="PANTHER" id="PTHR10138">
    <property type="entry name" value="TRYPTOPHAN 2,3-DIOXYGENASE"/>
    <property type="match status" value="1"/>
</dbReference>
<dbReference type="GO" id="GO:0019441">
    <property type="term" value="P:L-tryptophan catabolic process to kynurenine"/>
    <property type="evidence" value="ECO:0007669"/>
    <property type="project" value="InterPro"/>
</dbReference>
<gene>
    <name evidence="2" type="ORF">DVK44_09650</name>
</gene>
<evidence type="ECO:0000313" key="2">
    <source>
        <dbReference type="EMBL" id="AXG77920.1"/>
    </source>
</evidence>
<feature type="compositionally biased region" description="Basic and acidic residues" evidence="1">
    <location>
        <begin position="235"/>
        <end position="252"/>
    </location>
</feature>
<feature type="region of interest" description="Disordered" evidence="1">
    <location>
        <begin position="228"/>
        <end position="252"/>
    </location>
</feature>
<organism evidence="2 3">
    <name type="scientific">Streptomyces paludis</name>
    <dbReference type="NCBI Taxonomy" id="2282738"/>
    <lineage>
        <taxon>Bacteria</taxon>
        <taxon>Bacillati</taxon>
        <taxon>Actinomycetota</taxon>
        <taxon>Actinomycetes</taxon>
        <taxon>Kitasatosporales</taxon>
        <taxon>Streptomycetaceae</taxon>
        <taxon>Streptomyces</taxon>
    </lineage>
</organism>
<dbReference type="PANTHER" id="PTHR10138:SF0">
    <property type="entry name" value="TRYPTOPHAN 2,3-DIOXYGENASE"/>
    <property type="match status" value="1"/>
</dbReference>
<dbReference type="Gene3D" id="1.20.58.480">
    <property type="match status" value="1"/>
</dbReference>
<dbReference type="InterPro" id="IPR004981">
    <property type="entry name" value="Trp_2_3_dOase"/>
</dbReference>
<keyword evidence="3" id="KW-1185">Reference proteome</keyword>
<keyword evidence="2" id="KW-0560">Oxidoreductase</keyword>
<name>A0A345HMJ6_9ACTN</name>
<accession>A0A345HMJ6</accession>
<dbReference type="SUPFAM" id="SSF140959">
    <property type="entry name" value="Indolic compounds 2,3-dioxygenase-like"/>
    <property type="match status" value="1"/>
</dbReference>
<dbReference type="InterPro" id="IPR037217">
    <property type="entry name" value="Trp/Indoleamine_2_3_dOase-like"/>
</dbReference>
<evidence type="ECO:0000256" key="1">
    <source>
        <dbReference type="SAM" id="MobiDB-lite"/>
    </source>
</evidence>
<dbReference type="GO" id="GO:0020037">
    <property type="term" value="F:heme binding"/>
    <property type="evidence" value="ECO:0007669"/>
    <property type="project" value="InterPro"/>
</dbReference>
<dbReference type="AlphaFoldDB" id="A0A345HMJ6"/>
<dbReference type="GO" id="GO:0004833">
    <property type="term" value="F:L-tryptophan 2,3-dioxygenase activity"/>
    <property type="evidence" value="ECO:0007669"/>
    <property type="project" value="InterPro"/>
</dbReference>
<dbReference type="GO" id="GO:0046872">
    <property type="term" value="F:metal ion binding"/>
    <property type="evidence" value="ECO:0007669"/>
    <property type="project" value="InterPro"/>
</dbReference>
<protein>
    <submittedName>
        <fullName evidence="2">Tryptophan 2,3-dioxygenase</fullName>
    </submittedName>
</protein>
<dbReference type="Pfam" id="PF03301">
    <property type="entry name" value="Trp_dioxygenase"/>
    <property type="match status" value="1"/>
</dbReference>
<dbReference type="Proteomes" id="UP000253868">
    <property type="component" value="Chromosome"/>
</dbReference>
<keyword evidence="2" id="KW-0223">Dioxygenase</keyword>
<sequence>MNDQADTDHCPAYGERLRLDELLEIACVRDTPERALFFGAHQACEIWFAVVLRHLESACQALTEGEAAAACEHLERLPLIMTVITQHFEAFRALTPDEFNAIRLTLGTSSGFQSVQFREIEFLCGARDHRLLNIPGLTDRDRARLLGRLDEQSLDAAFGAYRHRAGADVERIRDAMAAFDASMRFCRGRHAAVAESFLGGGSGTAGSSGAAYLRRAAARTLFPELMAAEEPASPESRHRVDEGVHSDVCERY</sequence>
<dbReference type="OrthoDB" id="9776847at2"/>
<dbReference type="GO" id="GO:0019442">
    <property type="term" value="P:L-tryptophan catabolic process to acetyl-CoA"/>
    <property type="evidence" value="ECO:0007669"/>
    <property type="project" value="TreeGrafter"/>
</dbReference>
<dbReference type="EMBL" id="CP031194">
    <property type="protein sequence ID" value="AXG77920.1"/>
    <property type="molecule type" value="Genomic_DNA"/>
</dbReference>
<reference evidence="3" key="1">
    <citation type="submission" date="2018-07" db="EMBL/GenBank/DDBJ databases">
        <authorList>
            <person name="Zhao J."/>
        </authorList>
    </citation>
    <scope>NUCLEOTIDE SEQUENCE [LARGE SCALE GENOMIC DNA]</scope>
    <source>
        <strain evidence="3">GSSD-12</strain>
    </source>
</reference>
<dbReference type="RefSeq" id="WP_114659285.1">
    <property type="nucleotide sequence ID" value="NZ_CP031194.1"/>
</dbReference>